<dbReference type="InterPro" id="IPR016024">
    <property type="entry name" value="ARM-type_fold"/>
</dbReference>
<accession>A0A6S8HUQ1</accession>
<dbReference type="EMBL" id="HBIM01000828">
    <property type="protein sequence ID" value="CAE0402433.1"/>
    <property type="molecule type" value="Transcribed_RNA"/>
</dbReference>
<gene>
    <name evidence="2" type="ORF">ACOF00016_LOCUS719</name>
    <name evidence="3" type="ORF">ACOF00016_LOCUS720</name>
</gene>
<dbReference type="Gene3D" id="1.25.10.10">
    <property type="entry name" value="Leucine-rich Repeat Variant"/>
    <property type="match status" value="1"/>
</dbReference>
<sequence>MNFETTHGHNTIGSAADGDIFEESSAITIGGDALVAPSSPPRKKTSSKNKGGLNASSSSLSVDKDLAAPESPKKSKKKSSSGQESSSSSALNAHSEDMTSPDSPKTSKKKDKKNKDTDELPHDEQKIVVLVTEKLWAGSDATGLQTLHNLLRSDETRNIAKNRQVSVQLGTPLLVVKKMIDFPSDTVLQATGFDLMRCWGDMSSAPWFTIINVGGLARAIAVLTADVDEHNTIELQDNGLSLMEQMTWDSTAAKLLVQHQGVETLLHVAQGRNGKFIPRALESLCNICELGGTCSRKKVTELVGHVIQTSDDSKLVSALISVLSEMAKDGETVKGLLQGKGVKALAYAFQAFQKDKPSLSKKSFDLILLLASDTGPASRQAVADSSLLKTLTKRMTREPKDEEVQKQGCQLVLALVADQRKPIKESGILEPISKIFQLHGDNEKVIKLAHDTMNAFVDQK</sequence>
<protein>
    <recommendedName>
        <fullName evidence="4">Armadillo repeat-containing domain-containing protein</fullName>
    </recommendedName>
</protein>
<proteinExistence type="predicted"/>
<name>A0A6S8HUQ1_9STRA</name>
<evidence type="ECO:0008006" key="4">
    <source>
        <dbReference type="Google" id="ProtNLM"/>
    </source>
</evidence>
<dbReference type="AlphaFoldDB" id="A0A6S8HUQ1"/>
<dbReference type="EMBL" id="HBIM01000827">
    <property type="protein sequence ID" value="CAE0402432.1"/>
    <property type="molecule type" value="Transcribed_RNA"/>
</dbReference>
<evidence type="ECO:0000313" key="2">
    <source>
        <dbReference type="EMBL" id="CAE0402432.1"/>
    </source>
</evidence>
<organism evidence="3">
    <name type="scientific">Amphora coffeiformis</name>
    <dbReference type="NCBI Taxonomy" id="265554"/>
    <lineage>
        <taxon>Eukaryota</taxon>
        <taxon>Sar</taxon>
        <taxon>Stramenopiles</taxon>
        <taxon>Ochrophyta</taxon>
        <taxon>Bacillariophyta</taxon>
        <taxon>Bacillariophyceae</taxon>
        <taxon>Bacillariophycidae</taxon>
        <taxon>Thalassiophysales</taxon>
        <taxon>Catenulaceae</taxon>
        <taxon>Amphora</taxon>
    </lineage>
</organism>
<evidence type="ECO:0000256" key="1">
    <source>
        <dbReference type="SAM" id="MobiDB-lite"/>
    </source>
</evidence>
<evidence type="ECO:0000313" key="3">
    <source>
        <dbReference type="EMBL" id="CAE0402433.1"/>
    </source>
</evidence>
<dbReference type="SUPFAM" id="SSF48371">
    <property type="entry name" value="ARM repeat"/>
    <property type="match status" value="1"/>
</dbReference>
<feature type="compositionally biased region" description="Basic and acidic residues" evidence="1">
    <location>
        <begin position="62"/>
        <end position="73"/>
    </location>
</feature>
<dbReference type="InterPro" id="IPR011989">
    <property type="entry name" value="ARM-like"/>
</dbReference>
<feature type="region of interest" description="Disordered" evidence="1">
    <location>
        <begin position="31"/>
        <end position="121"/>
    </location>
</feature>
<reference evidence="3" key="1">
    <citation type="submission" date="2021-01" db="EMBL/GenBank/DDBJ databases">
        <authorList>
            <person name="Corre E."/>
            <person name="Pelletier E."/>
            <person name="Niang G."/>
            <person name="Scheremetjew M."/>
            <person name="Finn R."/>
            <person name="Kale V."/>
            <person name="Holt S."/>
            <person name="Cochrane G."/>
            <person name="Meng A."/>
            <person name="Brown T."/>
            <person name="Cohen L."/>
        </authorList>
    </citation>
    <scope>NUCLEOTIDE SEQUENCE</scope>
    <source>
        <strain evidence="3">CCMP127</strain>
    </source>
</reference>
<feature type="compositionally biased region" description="Low complexity" evidence="1">
    <location>
        <begin position="80"/>
        <end position="89"/>
    </location>
</feature>